<evidence type="ECO:0000256" key="2">
    <source>
        <dbReference type="SAM" id="Phobius"/>
    </source>
</evidence>
<feature type="transmembrane region" description="Helical" evidence="2">
    <location>
        <begin position="135"/>
        <end position="159"/>
    </location>
</feature>
<proteinExistence type="predicted"/>
<organism evidence="3 4">
    <name type="scientific">Leptospirillum ferrodiazotrophum</name>
    <dbReference type="NCBI Taxonomy" id="412449"/>
    <lineage>
        <taxon>Bacteria</taxon>
        <taxon>Pseudomonadati</taxon>
        <taxon>Nitrospirota</taxon>
        <taxon>Nitrospiria</taxon>
        <taxon>Nitrospirales</taxon>
        <taxon>Nitrospiraceae</taxon>
        <taxon>Leptospirillum</taxon>
    </lineage>
</organism>
<dbReference type="AlphaFoldDB" id="C6I0V5"/>
<feature type="region of interest" description="Disordered" evidence="1">
    <location>
        <begin position="174"/>
        <end position="195"/>
    </location>
</feature>
<dbReference type="InterPro" id="IPR036927">
    <property type="entry name" value="Cyt_c_oxase-like_su1_sf"/>
</dbReference>
<gene>
    <name evidence="3" type="ORF">UBAL3_95950054</name>
</gene>
<dbReference type="EMBL" id="GG693888">
    <property type="protein sequence ID" value="EES51555.1"/>
    <property type="molecule type" value="Genomic_DNA"/>
</dbReference>
<dbReference type="Gene3D" id="1.20.210.10">
    <property type="entry name" value="Cytochrome c oxidase-like, subunit I domain"/>
    <property type="match status" value="1"/>
</dbReference>
<keyword evidence="2" id="KW-1133">Transmembrane helix</keyword>
<feature type="transmembrane region" description="Helical" evidence="2">
    <location>
        <begin position="94"/>
        <end position="115"/>
    </location>
</feature>
<protein>
    <submittedName>
        <fullName evidence="3">Probable cytochrome C oxidase</fullName>
    </submittedName>
</protein>
<dbReference type="GO" id="GO:0016020">
    <property type="term" value="C:membrane"/>
    <property type="evidence" value="ECO:0007669"/>
    <property type="project" value="InterPro"/>
</dbReference>
<evidence type="ECO:0000313" key="3">
    <source>
        <dbReference type="EMBL" id="EES51555.1"/>
    </source>
</evidence>
<evidence type="ECO:0000256" key="1">
    <source>
        <dbReference type="SAM" id="MobiDB-lite"/>
    </source>
</evidence>
<keyword evidence="2" id="KW-0472">Membrane</keyword>
<accession>C6I0V5</accession>
<dbReference type="GO" id="GO:0009060">
    <property type="term" value="P:aerobic respiration"/>
    <property type="evidence" value="ECO:0007669"/>
    <property type="project" value="InterPro"/>
</dbReference>
<dbReference type="GO" id="GO:0004129">
    <property type="term" value="F:cytochrome-c oxidase activity"/>
    <property type="evidence" value="ECO:0007669"/>
    <property type="project" value="InterPro"/>
</dbReference>
<sequence length="195" mass="21621">MTRDERIKDYIMKFYYACLLYAIIGFSWGAVMGGVETFRNFVQAGAGGPSDLIVLGHTHINLLGWVEMAIFGSMYYIVPKIYAGPLYSYRLLRIHFWMHNISLVGMVLAFCIAGYKGGMILLHGNVADIKPVEAPYMEMVGIFGLFVLLANIIFAYNIYMTVQVAKGRKSLPENEREELSGGISPAVATAGEGRS</sequence>
<dbReference type="InterPro" id="IPR000883">
    <property type="entry name" value="Cyt_C_Oxase_1"/>
</dbReference>
<name>C6I0V5_9BACT</name>
<keyword evidence="4" id="KW-1185">Reference proteome</keyword>
<keyword evidence="2" id="KW-0812">Transmembrane</keyword>
<reference evidence="3 4" key="1">
    <citation type="journal article" date="2009" name="Appl. Environ. Microbiol.">
        <title>Community genomic and proteomic analyses of chemoautotrophic iron-oxidizing "Leptospirillum rubarum" (Group II) and "Leptospirillum ferrodiazotrophum" (Group III) bacteria in acid mine drainage biofilms.</title>
        <authorList>
            <person name="Goltsman D.S."/>
            <person name="Denef V.J."/>
            <person name="Singer S.W."/>
            <person name="VerBerkmoes N.C."/>
            <person name="Lefsrud M."/>
            <person name="Mueller R.S."/>
            <person name="Dick G.J."/>
            <person name="Sun C.L."/>
            <person name="Wheeler K.E."/>
            <person name="Zemla A."/>
            <person name="Baker B.J."/>
            <person name="Hauser L."/>
            <person name="Land M."/>
            <person name="Shah M.B."/>
            <person name="Thelen M.P."/>
            <person name="Hettich R.L."/>
            <person name="Banfield J.F."/>
        </authorList>
    </citation>
    <scope>NUCLEOTIDE SEQUENCE [LARGE SCALE GENOMIC DNA]</scope>
</reference>
<feature type="transmembrane region" description="Helical" evidence="2">
    <location>
        <begin position="12"/>
        <end position="31"/>
    </location>
</feature>
<feature type="transmembrane region" description="Helical" evidence="2">
    <location>
        <begin position="62"/>
        <end position="82"/>
    </location>
</feature>
<dbReference type="Pfam" id="PF00115">
    <property type="entry name" value="COX1"/>
    <property type="match status" value="1"/>
</dbReference>
<dbReference type="GO" id="GO:0020037">
    <property type="term" value="F:heme binding"/>
    <property type="evidence" value="ECO:0007669"/>
    <property type="project" value="InterPro"/>
</dbReference>
<dbReference type="Proteomes" id="UP000009374">
    <property type="component" value="Unassembled WGS sequence"/>
</dbReference>
<evidence type="ECO:0000313" key="4">
    <source>
        <dbReference type="Proteomes" id="UP000009374"/>
    </source>
</evidence>
<dbReference type="SUPFAM" id="SSF81442">
    <property type="entry name" value="Cytochrome c oxidase subunit I-like"/>
    <property type="match status" value="1"/>
</dbReference>